<evidence type="ECO:0000256" key="2">
    <source>
        <dbReference type="ARBA" id="ARBA00023015"/>
    </source>
</evidence>
<keyword evidence="3 5" id="KW-0010">Activator</keyword>
<dbReference type="GO" id="GO:0005737">
    <property type="term" value="C:cytoplasm"/>
    <property type="evidence" value="ECO:0007669"/>
    <property type="project" value="UniProtKB-SubCell"/>
</dbReference>
<dbReference type="Proteomes" id="UP000053784">
    <property type="component" value="Unassembled WGS sequence"/>
</dbReference>
<keyword evidence="2 5" id="KW-0805">Transcription regulation</keyword>
<evidence type="ECO:0000313" key="6">
    <source>
        <dbReference type="EMBL" id="KEY91666.1"/>
    </source>
</evidence>
<feature type="region of interest" description="Essential for activity" evidence="5">
    <location>
        <begin position="100"/>
        <end position="123"/>
    </location>
</feature>
<name>A0A084CPD7_9GAMM</name>
<evidence type="ECO:0000256" key="4">
    <source>
        <dbReference type="ARBA" id="ARBA00023163"/>
    </source>
</evidence>
<accession>A0A084CPD7</accession>
<dbReference type="InterPro" id="IPR038208">
    <property type="entry name" value="Tscrpt_reg_Crl_sf"/>
</dbReference>
<comment type="similarity">
    <text evidence="5">Belongs to the Crl family.</text>
</comment>
<reference evidence="6 7" key="1">
    <citation type="submission" date="2014-03" db="EMBL/GenBank/DDBJ databases">
        <title>Selection and divergence in the genomes of co-occurring obligate luminous symbionts with specific hosts.</title>
        <authorList>
            <person name="Hendry T.A."/>
            <person name="de Wet J.R."/>
            <person name="Dunlap P.V."/>
        </authorList>
    </citation>
    <scope>NUCLEOTIDE SEQUENCE [LARGE SCALE GENOMIC DNA]</scope>
    <source>
        <strain evidence="6 7">Ppalp.1</strain>
    </source>
</reference>
<comment type="function">
    <text evidence="5">Binds to the sigma-S subunit of RNA polymerase, activating expression of sigma-S-regulated genes. Stimulates RNA polymerase holoenzyme formation and may bind to several other sigma factors, such as sigma-70 and sigma-32.</text>
</comment>
<dbReference type="InterPro" id="IPR009986">
    <property type="entry name" value="Tscrpt_reg_Crl"/>
</dbReference>
<evidence type="ECO:0000256" key="3">
    <source>
        <dbReference type="ARBA" id="ARBA00023159"/>
    </source>
</evidence>
<comment type="subcellular location">
    <subcellularLocation>
        <location evidence="5">Cytoplasm</location>
    </subcellularLocation>
</comment>
<dbReference type="NCBIfam" id="NF008217">
    <property type="entry name" value="PRK10984.1"/>
    <property type="match status" value="1"/>
</dbReference>
<dbReference type="AlphaFoldDB" id="A0A084CPD7"/>
<dbReference type="OrthoDB" id="6428303at2"/>
<keyword evidence="7" id="KW-1185">Reference proteome</keyword>
<dbReference type="HAMAP" id="MF_01178">
    <property type="entry name" value="Crl"/>
    <property type="match status" value="1"/>
</dbReference>
<sequence>MSEMTQKPTHYRLLSTLREIGPYLRESKSNKGSYILDCLSACVDDSRSPEKREFWGWWLELEHLEKSFQARYHTGRYDISGDWKVEAIPQNALSEVNRTQSDFHDKLVSTVRNRFEMNVELHEESVKFV</sequence>
<dbReference type="RefSeq" id="WP_034413012.1">
    <property type="nucleotide sequence ID" value="NZ_JGVK01000002.1"/>
</dbReference>
<dbReference type="STRING" id="1179155.CF67_10006"/>
<keyword evidence="4 5" id="KW-0804">Transcription</keyword>
<gene>
    <name evidence="5" type="primary">crl</name>
    <name evidence="6" type="ORF">CF67_10006</name>
</gene>
<dbReference type="EMBL" id="JGVK01000002">
    <property type="protein sequence ID" value="KEY91666.1"/>
    <property type="molecule type" value="Genomic_DNA"/>
</dbReference>
<dbReference type="eggNOG" id="ENOG502ZQ8E">
    <property type="taxonomic scope" value="Bacteria"/>
</dbReference>
<proteinExistence type="inferred from homology"/>
<evidence type="ECO:0000313" key="7">
    <source>
        <dbReference type="Proteomes" id="UP000053784"/>
    </source>
</evidence>
<comment type="caution">
    <text evidence="6">The sequence shown here is derived from an EMBL/GenBank/DDBJ whole genome shotgun (WGS) entry which is preliminary data.</text>
</comment>
<evidence type="ECO:0000256" key="1">
    <source>
        <dbReference type="ARBA" id="ARBA00022490"/>
    </source>
</evidence>
<protein>
    <recommendedName>
        <fullName evidence="5">Sigma factor-binding protein Crl</fullName>
    </recommendedName>
</protein>
<dbReference type="Gene3D" id="3.30.310.230">
    <property type="entry name" value="Sigma factor-binding protein Crl monomer"/>
    <property type="match status" value="1"/>
</dbReference>
<dbReference type="GO" id="GO:0045893">
    <property type="term" value="P:positive regulation of DNA-templated transcription"/>
    <property type="evidence" value="ECO:0007669"/>
    <property type="project" value="UniProtKB-UniRule"/>
</dbReference>
<evidence type="ECO:0000256" key="5">
    <source>
        <dbReference type="HAMAP-Rule" id="MF_01178"/>
    </source>
</evidence>
<keyword evidence="1 5" id="KW-0963">Cytoplasm</keyword>
<organism evidence="6 7">
    <name type="scientific">Candidatus Photodesmus blepharonis</name>
    <dbReference type="NCBI Taxonomy" id="1179155"/>
    <lineage>
        <taxon>Bacteria</taxon>
        <taxon>Pseudomonadati</taxon>
        <taxon>Pseudomonadota</taxon>
        <taxon>Gammaproteobacteria</taxon>
        <taxon>Vibrionales</taxon>
        <taxon>Vibrionaceae</taxon>
        <taxon>Candidatus Photodesmus</taxon>
    </lineage>
</organism>
<dbReference type="Pfam" id="PF07417">
    <property type="entry name" value="Crl"/>
    <property type="match status" value="1"/>
</dbReference>